<dbReference type="Proteomes" id="UP000243338">
    <property type="component" value="Unassembled WGS sequence"/>
</dbReference>
<dbReference type="GO" id="GO:0042450">
    <property type="term" value="P:L-arginine biosynthetic process via ornithine"/>
    <property type="evidence" value="ECO:0007669"/>
    <property type="project" value="UniProtKB-UniRule"/>
</dbReference>
<dbReference type="GO" id="GO:0004585">
    <property type="term" value="F:ornithine carbamoyltransferase activity"/>
    <property type="evidence" value="ECO:0007669"/>
    <property type="project" value="UniProtKB-UniRule"/>
</dbReference>
<dbReference type="STRING" id="1353158.SAMN04488587_0629"/>
<dbReference type="AlphaFoldDB" id="A0A1H9YLD4"/>
<sequence length="301" mass="33308">MKHLLSITDLTSDEIIEILDMAEDLKEKRVRGKVTDLLKNKSLAMIFEKSSTRTRVSFEVAMSDLGGHSIYLNSRDIQIGRGETVSDTAQVLSRYVAGITARVNSHKTVEDLAEHSQVPVINALSDLEHPCQILSDFLTIREYKNRLKGLKFAWIGDGNNVCNSLILGCALVGMEIAVACPEGYEPNADIVAKGRELGGNINVTNDPQEAARDADVLYTDVWVSMGDEEEREKRLSDLADYQINSELVGLSKHNVIVMHCLPAHRGEEISAEVMEGPHSVVFDQAENRLHAQKALILKLMA</sequence>
<dbReference type="OrthoDB" id="4696at2157"/>
<feature type="binding site" evidence="5">
    <location>
        <begin position="129"/>
        <end position="132"/>
    </location>
    <ligand>
        <name>carbamoyl phosphate</name>
        <dbReference type="ChEBI" id="CHEBI:58228"/>
    </ligand>
</feature>
<protein>
    <recommendedName>
        <fullName evidence="2 5">Ornithine carbamoyltransferase</fullName>
        <shortName evidence="5">OTCase</shortName>
        <ecNumber evidence="2 5">2.1.3.3</ecNumber>
    </recommendedName>
</protein>
<dbReference type="EC" id="2.1.3.3" evidence="2 5"/>
<dbReference type="GO" id="GO:0005737">
    <property type="term" value="C:cytoplasm"/>
    <property type="evidence" value="ECO:0007669"/>
    <property type="project" value="UniProtKB-SubCell"/>
</dbReference>
<dbReference type="Pfam" id="PF00185">
    <property type="entry name" value="OTCace"/>
    <property type="match status" value="1"/>
</dbReference>
<comment type="subcellular location">
    <subcellularLocation>
        <location evidence="5">Cytoplasm</location>
    </subcellularLocation>
</comment>
<dbReference type="PRINTS" id="PR00100">
    <property type="entry name" value="AOTCASE"/>
</dbReference>
<keyword evidence="3 5" id="KW-0808">Transferase</keyword>
<keyword evidence="9" id="KW-1185">Reference proteome</keyword>
<feature type="domain" description="Aspartate/ornithine carbamoyltransferase Asp/Orn-binding" evidence="6">
    <location>
        <begin position="148"/>
        <end position="297"/>
    </location>
</feature>
<feature type="binding site" evidence="5">
    <location>
        <begin position="224"/>
        <end position="225"/>
    </location>
    <ligand>
        <name>L-ornithine</name>
        <dbReference type="ChEBI" id="CHEBI:46911"/>
    </ligand>
</feature>
<comment type="catalytic activity">
    <reaction evidence="4 5">
        <text>carbamoyl phosphate + L-ornithine = L-citrulline + phosphate + H(+)</text>
        <dbReference type="Rhea" id="RHEA:19513"/>
        <dbReference type="ChEBI" id="CHEBI:15378"/>
        <dbReference type="ChEBI" id="CHEBI:43474"/>
        <dbReference type="ChEBI" id="CHEBI:46911"/>
        <dbReference type="ChEBI" id="CHEBI:57743"/>
        <dbReference type="ChEBI" id="CHEBI:58228"/>
        <dbReference type="EC" id="2.1.3.3"/>
    </reaction>
</comment>
<dbReference type="InterPro" id="IPR002292">
    <property type="entry name" value="Orn/put_carbamltrans"/>
</dbReference>
<comment type="similarity">
    <text evidence="1 5">Belongs to the aspartate/ornithine carbamoyltransferase superfamily. OTCase family.</text>
</comment>
<name>A0A1H9YLD4_9EURY</name>
<keyword evidence="5" id="KW-0963">Cytoplasm</keyword>
<dbReference type="PANTHER" id="PTHR45753:SF3">
    <property type="entry name" value="ORNITHINE TRANSCARBAMYLASE, MITOCHONDRIAL"/>
    <property type="match status" value="1"/>
</dbReference>
<feature type="binding site" evidence="5">
    <location>
        <position position="78"/>
    </location>
    <ligand>
        <name>carbamoyl phosphate</name>
        <dbReference type="ChEBI" id="CHEBI:58228"/>
    </ligand>
</feature>
<dbReference type="InterPro" id="IPR024904">
    <property type="entry name" value="OTCase_ArgI"/>
</dbReference>
<dbReference type="FunFam" id="3.40.50.1370:FF:000008">
    <property type="entry name" value="Ornithine carbamoyltransferase"/>
    <property type="match status" value="1"/>
</dbReference>
<dbReference type="InterPro" id="IPR006130">
    <property type="entry name" value="Asp/Orn_carbamoylTrfase"/>
</dbReference>
<feature type="domain" description="Aspartate/ornithine carbamoyltransferase carbamoyl-P binding" evidence="7">
    <location>
        <begin position="2"/>
        <end position="142"/>
    </location>
</feature>
<feature type="binding site" evidence="5">
    <location>
        <begin position="260"/>
        <end position="261"/>
    </location>
    <ligand>
        <name>carbamoyl phosphate</name>
        <dbReference type="ChEBI" id="CHEBI:58228"/>
    </ligand>
</feature>
<dbReference type="NCBIfam" id="TIGR00658">
    <property type="entry name" value="orni_carb_tr"/>
    <property type="match status" value="1"/>
</dbReference>
<feature type="binding site" evidence="5">
    <location>
        <position position="288"/>
    </location>
    <ligand>
        <name>carbamoyl phosphate</name>
        <dbReference type="ChEBI" id="CHEBI:58228"/>
    </ligand>
</feature>
<dbReference type="GO" id="GO:0016597">
    <property type="term" value="F:amino acid binding"/>
    <property type="evidence" value="ECO:0007669"/>
    <property type="project" value="InterPro"/>
</dbReference>
<dbReference type="SUPFAM" id="SSF53671">
    <property type="entry name" value="Aspartate/ornithine carbamoyltransferase"/>
    <property type="match status" value="1"/>
</dbReference>
<dbReference type="NCBIfam" id="NF001986">
    <property type="entry name" value="PRK00779.1"/>
    <property type="match status" value="1"/>
</dbReference>
<proteinExistence type="inferred from homology"/>
<accession>A0A1H9YLD4</accession>
<reference evidence="9" key="1">
    <citation type="submission" date="2016-10" db="EMBL/GenBank/DDBJ databases">
        <authorList>
            <person name="Varghese N."/>
            <person name="Submissions S."/>
        </authorList>
    </citation>
    <scope>NUCLEOTIDE SEQUENCE [LARGE SCALE GENOMIC DNA]</scope>
    <source>
        <strain evidence="9">SLH 33</strain>
    </source>
</reference>
<dbReference type="PRINTS" id="PR00102">
    <property type="entry name" value="OTCASE"/>
</dbReference>
<evidence type="ECO:0000256" key="5">
    <source>
        <dbReference type="HAMAP-Rule" id="MF_01109"/>
    </source>
</evidence>
<evidence type="ECO:0000313" key="9">
    <source>
        <dbReference type="Proteomes" id="UP000243338"/>
    </source>
</evidence>
<evidence type="ECO:0000256" key="2">
    <source>
        <dbReference type="ARBA" id="ARBA00013007"/>
    </source>
</evidence>
<dbReference type="PROSITE" id="PS00097">
    <property type="entry name" value="CARBAMOYLTRANSFERASE"/>
    <property type="match status" value="1"/>
</dbReference>
<dbReference type="PANTHER" id="PTHR45753">
    <property type="entry name" value="ORNITHINE CARBAMOYLTRANSFERASE, MITOCHONDRIAL"/>
    <property type="match status" value="1"/>
</dbReference>
<dbReference type="InterPro" id="IPR036901">
    <property type="entry name" value="Asp/Orn_carbamoylTrfase_sf"/>
</dbReference>
<feature type="binding site" evidence="5">
    <location>
        <begin position="51"/>
        <end position="54"/>
    </location>
    <ligand>
        <name>carbamoyl phosphate</name>
        <dbReference type="ChEBI" id="CHEBI:58228"/>
    </ligand>
</feature>
<feature type="binding site" evidence="5">
    <location>
        <position position="102"/>
    </location>
    <ligand>
        <name>carbamoyl phosphate</name>
        <dbReference type="ChEBI" id="CHEBI:58228"/>
    </ligand>
</feature>
<dbReference type="Gene3D" id="3.40.50.1370">
    <property type="entry name" value="Aspartate/ornithine carbamoyltransferase"/>
    <property type="match status" value="2"/>
</dbReference>
<evidence type="ECO:0000259" key="7">
    <source>
        <dbReference type="Pfam" id="PF02729"/>
    </source>
</evidence>
<dbReference type="RefSeq" id="WP_091688848.1">
    <property type="nucleotide sequence ID" value="NZ_CAAGSJ010000003.1"/>
</dbReference>
<dbReference type="InterPro" id="IPR006132">
    <property type="entry name" value="Asp/Orn_carbamoyltranf_P-bd"/>
</dbReference>
<dbReference type="Pfam" id="PF02729">
    <property type="entry name" value="OTCace_N"/>
    <property type="match status" value="1"/>
</dbReference>
<dbReference type="HAMAP" id="MF_01109">
    <property type="entry name" value="OTCase"/>
    <property type="match status" value="1"/>
</dbReference>
<evidence type="ECO:0000256" key="1">
    <source>
        <dbReference type="ARBA" id="ARBA00007805"/>
    </source>
</evidence>
<gene>
    <name evidence="8" type="ORF">SAMN04488587_0629</name>
</gene>
<dbReference type="GO" id="GO:0019240">
    <property type="term" value="P:citrulline biosynthetic process"/>
    <property type="evidence" value="ECO:0007669"/>
    <property type="project" value="TreeGrafter"/>
</dbReference>
<evidence type="ECO:0000259" key="6">
    <source>
        <dbReference type="Pfam" id="PF00185"/>
    </source>
</evidence>
<evidence type="ECO:0000256" key="3">
    <source>
        <dbReference type="ARBA" id="ARBA00022679"/>
    </source>
</evidence>
<organism evidence="8 9">
    <name type="scientific">Methanococcoides vulcani</name>
    <dbReference type="NCBI Taxonomy" id="1353158"/>
    <lineage>
        <taxon>Archaea</taxon>
        <taxon>Methanobacteriati</taxon>
        <taxon>Methanobacteriota</taxon>
        <taxon>Stenosarchaea group</taxon>
        <taxon>Methanomicrobia</taxon>
        <taxon>Methanosarcinales</taxon>
        <taxon>Methanosarcinaceae</taxon>
        <taxon>Methanococcoides</taxon>
    </lineage>
</organism>
<evidence type="ECO:0000256" key="4">
    <source>
        <dbReference type="ARBA" id="ARBA00048772"/>
    </source>
</evidence>
<dbReference type="EMBL" id="FOHQ01000001">
    <property type="protein sequence ID" value="SES69389.1"/>
    <property type="molecule type" value="Genomic_DNA"/>
</dbReference>
<dbReference type="InterPro" id="IPR006131">
    <property type="entry name" value="Asp_carbamoyltransf_Asp/Orn-bd"/>
</dbReference>
<feature type="binding site" evidence="5">
    <location>
        <position position="160"/>
    </location>
    <ligand>
        <name>L-ornithine</name>
        <dbReference type="ChEBI" id="CHEBI:46911"/>
    </ligand>
</feature>
<evidence type="ECO:0000313" key="8">
    <source>
        <dbReference type="EMBL" id="SES69389.1"/>
    </source>
</evidence>
<feature type="binding site" evidence="5">
    <location>
        <position position="220"/>
    </location>
    <ligand>
        <name>L-ornithine</name>
        <dbReference type="ChEBI" id="CHEBI:46911"/>
    </ligand>
</feature>